<organism evidence="2 3">
    <name type="scientific">Caenorhabditis auriculariae</name>
    <dbReference type="NCBI Taxonomy" id="2777116"/>
    <lineage>
        <taxon>Eukaryota</taxon>
        <taxon>Metazoa</taxon>
        <taxon>Ecdysozoa</taxon>
        <taxon>Nematoda</taxon>
        <taxon>Chromadorea</taxon>
        <taxon>Rhabditida</taxon>
        <taxon>Rhabditina</taxon>
        <taxon>Rhabditomorpha</taxon>
        <taxon>Rhabditoidea</taxon>
        <taxon>Rhabditidae</taxon>
        <taxon>Peloderinae</taxon>
        <taxon>Caenorhabditis</taxon>
    </lineage>
</organism>
<evidence type="ECO:0000313" key="3">
    <source>
        <dbReference type="Proteomes" id="UP000835052"/>
    </source>
</evidence>
<evidence type="ECO:0000313" key="2">
    <source>
        <dbReference type="EMBL" id="CAD6190903.1"/>
    </source>
</evidence>
<proteinExistence type="predicted"/>
<gene>
    <name evidence="2" type="ORF">CAUJ_LOCUS6822</name>
</gene>
<dbReference type="Proteomes" id="UP000835052">
    <property type="component" value="Unassembled WGS sequence"/>
</dbReference>
<dbReference type="AlphaFoldDB" id="A0A8S1H6I9"/>
<dbReference type="EMBL" id="CAJGYM010000018">
    <property type="protein sequence ID" value="CAD6190903.1"/>
    <property type="molecule type" value="Genomic_DNA"/>
</dbReference>
<keyword evidence="3" id="KW-1185">Reference proteome</keyword>
<feature type="region of interest" description="Disordered" evidence="1">
    <location>
        <begin position="83"/>
        <end position="150"/>
    </location>
</feature>
<name>A0A8S1H6I9_9PELO</name>
<feature type="compositionally biased region" description="Basic residues" evidence="1">
    <location>
        <begin position="136"/>
        <end position="150"/>
    </location>
</feature>
<protein>
    <submittedName>
        <fullName evidence="2">Uncharacterized protein</fullName>
    </submittedName>
</protein>
<evidence type="ECO:0000256" key="1">
    <source>
        <dbReference type="SAM" id="MobiDB-lite"/>
    </source>
</evidence>
<sequence length="150" mass="16947">MIVKHAPPHSSRCSVWTSRVARLFLAELLTSDARLQLLPVPVHPPRTLHTLLTEKRWTYEDVSARRKFLHDGLVDDLFHATPKKRNSRKACASGAVDPTAADDLLPGRLQRQRPAPVLRSSLEARVARFHGSWPGRPRHSQKHRSAAPPR</sequence>
<reference evidence="2" key="1">
    <citation type="submission" date="2020-10" db="EMBL/GenBank/DDBJ databases">
        <authorList>
            <person name="Kikuchi T."/>
        </authorList>
    </citation>
    <scope>NUCLEOTIDE SEQUENCE</scope>
    <source>
        <strain evidence="2">NKZ352</strain>
    </source>
</reference>
<comment type="caution">
    <text evidence="2">The sequence shown here is derived from an EMBL/GenBank/DDBJ whole genome shotgun (WGS) entry which is preliminary data.</text>
</comment>
<accession>A0A8S1H6I9</accession>